<dbReference type="InterPro" id="IPR029063">
    <property type="entry name" value="SAM-dependent_MTases_sf"/>
</dbReference>
<organism evidence="3 4">
    <name type="scientific">Capnocytophaga canimorsus</name>
    <dbReference type="NCBI Taxonomy" id="28188"/>
    <lineage>
        <taxon>Bacteria</taxon>
        <taxon>Pseudomonadati</taxon>
        <taxon>Bacteroidota</taxon>
        <taxon>Flavobacteriia</taxon>
        <taxon>Flavobacteriales</taxon>
        <taxon>Flavobacteriaceae</taxon>
        <taxon>Capnocytophaga</taxon>
    </lineage>
</organism>
<dbReference type="Gene3D" id="3.40.50.150">
    <property type="entry name" value="Vaccinia Virus protein VP39"/>
    <property type="match status" value="1"/>
</dbReference>
<protein>
    <submittedName>
        <fullName evidence="3">Uncharacterized protein</fullName>
    </submittedName>
</protein>
<gene>
    <name evidence="3" type="ORF">CCAN12_660045</name>
</gene>
<dbReference type="SUPFAM" id="SSF53335">
    <property type="entry name" value="S-adenosyl-L-methionine-dependent methyltransferases"/>
    <property type="match status" value="1"/>
</dbReference>
<dbReference type="InterPro" id="IPR054168">
    <property type="entry name" value="PG_1098_Fer"/>
</dbReference>
<accession>A0A0B7HFS7</accession>
<dbReference type="EMBL" id="CDOE01000063">
    <property type="protein sequence ID" value="CEN36423.1"/>
    <property type="molecule type" value="Genomic_DNA"/>
</dbReference>
<dbReference type="Gene3D" id="1.10.10.1110">
    <property type="entry name" value="Methyltransferase PG1098, N-terminal domain"/>
    <property type="match status" value="1"/>
</dbReference>
<reference evidence="3 4" key="1">
    <citation type="submission" date="2015-01" db="EMBL/GenBank/DDBJ databases">
        <authorList>
            <person name="Xiang T."/>
            <person name="Song Y."/>
            <person name="Huang L."/>
            <person name="Wang B."/>
            <person name="Wu P."/>
        </authorList>
    </citation>
    <scope>NUCLEOTIDE SEQUENCE [LARGE SCALE GENOMIC DNA]</scope>
    <source>
        <strain evidence="3 4">Cc12</strain>
    </source>
</reference>
<feature type="domain" description="THUMP-like" evidence="1">
    <location>
        <begin position="331"/>
        <end position="377"/>
    </location>
</feature>
<proteinExistence type="predicted"/>
<evidence type="ECO:0000313" key="3">
    <source>
        <dbReference type="EMBL" id="CEN36423.1"/>
    </source>
</evidence>
<dbReference type="Pfam" id="PF18096">
    <property type="entry name" value="Thump_like"/>
    <property type="match status" value="1"/>
</dbReference>
<sequence>MLNHNLLEEEVQHFIATYPHTDFTQLLFQQNVFEKIDNKELVQQLKGRSIAQKKFPFLLKERILFPPHLNLEQASSQVTAIFKSKDLKGDSFLDLTCGLGIDAFFLSQNFQEVFLVEQNESLLALVAHNWQVLGRKANFYNEQLSVFLARNRQKYSLIYIDPARRDTNNRKQFLLEVLSPNILQIQEDLLAISDKVMIKLSPLIDLKYLLSVLKLVQRVDILSVKNEVKEIVVVQNRDLPENEYDVFCRCFNLETTQPSFEFYFSELLVENVSYAEPKTYLYLPNNAVLKSGAFNLIAHKFGLEKLHPNTHLYTSEQHREDFPGRVLKINVINPKTIKKGESYNIISKNYPLSTEAIKKKYKIKEGGDKYLIFTQTIGGKVILQSE</sequence>
<dbReference type="RefSeq" id="WP_042000314.1">
    <property type="nucleotide sequence ID" value="NZ_CP022382.1"/>
</dbReference>
<dbReference type="Proteomes" id="UP000044026">
    <property type="component" value="Unassembled WGS sequence"/>
</dbReference>
<dbReference type="Pfam" id="PF22013">
    <property type="entry name" value="PG_1098_Fer"/>
    <property type="match status" value="1"/>
</dbReference>
<feature type="domain" description="PG-1098 ferredoxin-like" evidence="2">
    <location>
        <begin position="280"/>
        <end position="323"/>
    </location>
</feature>
<evidence type="ECO:0000259" key="2">
    <source>
        <dbReference type="Pfam" id="PF22013"/>
    </source>
</evidence>
<dbReference type="GeneID" id="69579492"/>
<evidence type="ECO:0000259" key="1">
    <source>
        <dbReference type="Pfam" id="PF18096"/>
    </source>
</evidence>
<evidence type="ECO:0000313" key="4">
    <source>
        <dbReference type="Proteomes" id="UP000044026"/>
    </source>
</evidence>
<name>A0A0B7HFS7_9FLAO</name>
<dbReference type="Pfam" id="PF03602">
    <property type="entry name" value="Cons_hypoth95"/>
    <property type="match status" value="1"/>
</dbReference>
<dbReference type="AlphaFoldDB" id="A0A0B7HFS7"/>
<dbReference type="InterPro" id="IPR041497">
    <property type="entry name" value="Thump-like"/>
</dbReference>